<dbReference type="AlphaFoldDB" id="A0A0K8MGG1"/>
<dbReference type="Proteomes" id="UP000253891">
    <property type="component" value="Unassembled WGS sequence"/>
</dbReference>
<keyword evidence="1" id="KW-0812">Transmembrane</keyword>
<accession>A0A0K8MGG1</accession>
<dbReference type="RefSeq" id="WP_275936567.1">
    <property type="nucleotide sequence ID" value="NZ_DF967986.1"/>
</dbReference>
<dbReference type="STRING" id="157463.GCA_001047075_00218"/>
<feature type="transmembrane region" description="Helical" evidence="1">
    <location>
        <begin position="6"/>
        <end position="25"/>
    </location>
</feature>
<protein>
    <submittedName>
        <fullName evidence="2">Uncharacterized protein</fullName>
    </submittedName>
</protein>
<organism evidence="2 3">
    <name type="scientific">Fructobacillus ficulneus</name>
    <dbReference type="NCBI Taxonomy" id="157463"/>
    <lineage>
        <taxon>Bacteria</taxon>
        <taxon>Bacillati</taxon>
        <taxon>Bacillota</taxon>
        <taxon>Bacilli</taxon>
        <taxon>Lactobacillales</taxon>
        <taxon>Lactobacillaceae</taxon>
        <taxon>Fructobacillus</taxon>
    </lineage>
</organism>
<keyword evidence="1" id="KW-1133">Transmembrane helix</keyword>
<gene>
    <name evidence="2" type="ORF">FFIC_091200</name>
</gene>
<name>A0A0K8MGG1_9LACO</name>
<proteinExistence type="predicted"/>
<dbReference type="EMBL" id="DF967986">
    <property type="protein sequence ID" value="GAO99293.1"/>
    <property type="molecule type" value="Genomic_DNA"/>
</dbReference>
<evidence type="ECO:0000313" key="3">
    <source>
        <dbReference type="Proteomes" id="UP000253891"/>
    </source>
</evidence>
<keyword evidence="1" id="KW-0472">Membrane</keyword>
<evidence type="ECO:0000313" key="2">
    <source>
        <dbReference type="EMBL" id="GAO99293.1"/>
    </source>
</evidence>
<reference evidence="2 3" key="1">
    <citation type="journal article" date="2015" name="BMC Genomics">
        <title>Comparative genomics of Fructobacillus spp. and Leuconostoc spp. reveals niche-specific evolution of Fructobacillus spp.</title>
        <authorList>
            <person name="Endo A."/>
            <person name="Tanizawa Y."/>
            <person name="Tanaka N."/>
            <person name="Maeno S."/>
            <person name="Kumar H."/>
            <person name="Shiwa Y."/>
            <person name="Okada S."/>
            <person name="Yoshikawa H."/>
            <person name="Dicks L."/>
            <person name="Nakagawa J."/>
            <person name="Arita M."/>
        </authorList>
    </citation>
    <scope>NUCLEOTIDE SEQUENCE [LARGE SCALE GENOMIC DNA]</scope>
    <source>
        <strain evidence="2 3">JCM 12225</strain>
    </source>
</reference>
<keyword evidence="3" id="KW-1185">Reference proteome</keyword>
<sequence>MELWNIFSTVVTVGVIAFGAHLIGYDIGQQDAHEHNTKAKA</sequence>
<evidence type="ECO:0000256" key="1">
    <source>
        <dbReference type="SAM" id="Phobius"/>
    </source>
</evidence>